<organism evidence="2 3">
    <name type="scientific">Achromobacter piechaudii</name>
    <dbReference type="NCBI Taxonomy" id="72556"/>
    <lineage>
        <taxon>Bacteria</taxon>
        <taxon>Pseudomonadati</taxon>
        <taxon>Pseudomonadota</taxon>
        <taxon>Betaproteobacteria</taxon>
        <taxon>Burkholderiales</taxon>
        <taxon>Alcaligenaceae</taxon>
        <taxon>Achromobacter</taxon>
    </lineage>
</organism>
<sequence length="297" mass="32804">MTTVIAFAYPYDESSCLTVRTYLSTSYLTSAALLARKAYAIEAVAVRLAERARILVDEVEIAERIGILERTEHHAFASSAIIMSALGLEAFVNELFADCEAAGAGNLFGLSGDQAEKLALVWSPPQLNSEPGSSSTKYANFQRESAFRKYDRVLTALSLPALDKSAKPVMAMQTLMELRHALAHYKLAAHTAGVQGERSALSKLEKELQEYFVDHDQPNHNPMTGEHNSYFPDRVIGHAVAEWSVQTAIAFLLHVQARLSVTPRQGDRWPTTDMEMTRFEERDAASNPTAGVSPRWS</sequence>
<reference evidence="2 3" key="1">
    <citation type="submission" date="2020-04" db="EMBL/GenBank/DDBJ databases">
        <authorList>
            <person name="De Canck E."/>
        </authorList>
    </citation>
    <scope>NUCLEOTIDE SEQUENCE [LARGE SCALE GENOMIC DNA]</scope>
    <source>
        <strain evidence="2 3">LMG 1861</strain>
    </source>
</reference>
<evidence type="ECO:0000256" key="1">
    <source>
        <dbReference type="SAM" id="MobiDB-lite"/>
    </source>
</evidence>
<evidence type="ECO:0000313" key="2">
    <source>
        <dbReference type="EMBL" id="CAB3817419.1"/>
    </source>
</evidence>
<dbReference type="AlphaFoldDB" id="A0A6S7DBB0"/>
<evidence type="ECO:0000313" key="3">
    <source>
        <dbReference type="Proteomes" id="UP000494105"/>
    </source>
</evidence>
<gene>
    <name evidence="2" type="ORF">LMG1861_00070</name>
</gene>
<feature type="region of interest" description="Disordered" evidence="1">
    <location>
        <begin position="278"/>
        <end position="297"/>
    </location>
</feature>
<protein>
    <submittedName>
        <fullName evidence="2">Uncharacterized protein</fullName>
    </submittedName>
</protein>
<dbReference type="EMBL" id="CADILD010000001">
    <property type="protein sequence ID" value="CAB3817419.1"/>
    <property type="molecule type" value="Genomic_DNA"/>
</dbReference>
<dbReference type="RefSeq" id="WP_175127313.1">
    <property type="nucleotide sequence ID" value="NZ_CADILD010000001.1"/>
</dbReference>
<name>A0A6S7DBB0_9BURK</name>
<dbReference type="Proteomes" id="UP000494105">
    <property type="component" value="Unassembled WGS sequence"/>
</dbReference>
<proteinExistence type="predicted"/>
<accession>A0A6S7DBB0</accession>
<feature type="compositionally biased region" description="Polar residues" evidence="1">
    <location>
        <begin position="286"/>
        <end position="297"/>
    </location>
</feature>